<dbReference type="EMBL" id="AUZZ01001375">
    <property type="protein sequence ID" value="EQD64536.1"/>
    <property type="molecule type" value="Genomic_DNA"/>
</dbReference>
<dbReference type="AlphaFoldDB" id="T1AV79"/>
<comment type="caution">
    <text evidence="4">The sequence shown here is derived from an EMBL/GenBank/DDBJ whole genome shotgun (WGS) entry which is preliminary data.</text>
</comment>
<comment type="subcellular location">
    <subcellularLocation>
        <location evidence="2">Gas vesicle</location>
    </subcellularLocation>
</comment>
<sequence>MGRQIAIDEENVRQGLLGLVIALVEVVHSALKLQAVRRMESGSLTSEEVDRLGRTLLQLENEIAAFKREQGLEEAVDSVRKGLDDIADDVLDTLLLPVGWGDHEDVP</sequence>
<keyword evidence="1" id="KW-0304">Gas vesicle</keyword>
<organism evidence="4">
    <name type="scientific">mine drainage metagenome</name>
    <dbReference type="NCBI Taxonomy" id="410659"/>
    <lineage>
        <taxon>unclassified sequences</taxon>
        <taxon>metagenomes</taxon>
        <taxon>ecological metagenomes</taxon>
    </lineage>
</organism>
<dbReference type="GO" id="GO:0031412">
    <property type="term" value="P:gas vesicle organization"/>
    <property type="evidence" value="ECO:0007669"/>
    <property type="project" value="InterPro"/>
</dbReference>
<comment type="similarity">
    <text evidence="3">Belongs to the gas vesicle GvpK family.</text>
</comment>
<dbReference type="Pfam" id="PF05121">
    <property type="entry name" value="GvpK"/>
    <property type="match status" value="1"/>
</dbReference>
<protein>
    <submittedName>
        <fullName evidence="4">Gas vesicle K</fullName>
    </submittedName>
</protein>
<dbReference type="PANTHER" id="PTHR40137:SF2">
    <property type="entry name" value="PROTEIN GVPK 1"/>
    <property type="match status" value="1"/>
</dbReference>
<evidence type="ECO:0000313" key="4">
    <source>
        <dbReference type="EMBL" id="EQD64536.1"/>
    </source>
</evidence>
<gene>
    <name evidence="4" type="ORF">B2A_01952</name>
</gene>
<reference evidence="4" key="1">
    <citation type="submission" date="2013-08" db="EMBL/GenBank/DDBJ databases">
        <authorList>
            <person name="Mendez C."/>
            <person name="Richter M."/>
            <person name="Ferrer M."/>
            <person name="Sanchez J."/>
        </authorList>
    </citation>
    <scope>NUCLEOTIDE SEQUENCE</scope>
</reference>
<dbReference type="PANTHER" id="PTHR40137">
    <property type="entry name" value="PROTEIN GVPK 1"/>
    <property type="match status" value="1"/>
</dbReference>
<dbReference type="InterPro" id="IPR007805">
    <property type="entry name" value="GvpK"/>
</dbReference>
<evidence type="ECO:0000256" key="2">
    <source>
        <dbReference type="ARBA" id="ARBA00035108"/>
    </source>
</evidence>
<name>T1AV79_9ZZZZ</name>
<accession>T1AV79</accession>
<proteinExistence type="inferred from homology"/>
<evidence type="ECO:0000256" key="1">
    <source>
        <dbReference type="ARBA" id="ARBA00022987"/>
    </source>
</evidence>
<evidence type="ECO:0000256" key="3">
    <source>
        <dbReference type="ARBA" id="ARBA00035659"/>
    </source>
</evidence>
<dbReference type="GO" id="GO:0031411">
    <property type="term" value="C:gas vesicle"/>
    <property type="evidence" value="ECO:0007669"/>
    <property type="project" value="UniProtKB-SubCell"/>
</dbReference>
<reference evidence="4" key="2">
    <citation type="journal article" date="2014" name="ISME J.">
        <title>Microbial stratification in low pH oxic and suboxic macroscopic growths along an acid mine drainage.</title>
        <authorList>
            <person name="Mendez-Garcia C."/>
            <person name="Mesa V."/>
            <person name="Sprenger R.R."/>
            <person name="Richter M."/>
            <person name="Diez M.S."/>
            <person name="Solano J."/>
            <person name="Bargiela R."/>
            <person name="Golyshina O.V."/>
            <person name="Manteca A."/>
            <person name="Ramos J.L."/>
            <person name="Gallego J.R."/>
            <person name="Llorente I."/>
            <person name="Martins Dos Santos V.A."/>
            <person name="Jensen O.N."/>
            <person name="Pelaez A.I."/>
            <person name="Sanchez J."/>
            <person name="Ferrer M."/>
        </authorList>
    </citation>
    <scope>NUCLEOTIDE SEQUENCE</scope>
</reference>